<accession>A0A2N9AHP5</accession>
<dbReference type="EMBL" id="LT962688">
    <property type="protein sequence ID" value="SOR26670.1"/>
    <property type="molecule type" value="Genomic_DNA"/>
</dbReference>
<sequence>MSYFTVTPQRTALSHAHETFRLIVPDDCWNLLDAI</sequence>
<evidence type="ECO:0000313" key="1">
    <source>
        <dbReference type="EMBL" id="SOR26670.1"/>
    </source>
</evidence>
<evidence type="ECO:0000313" key="2">
    <source>
        <dbReference type="Proteomes" id="UP000233769"/>
    </source>
</evidence>
<dbReference type="Proteomes" id="UP000233769">
    <property type="component" value="Chromosome tk0001"/>
</dbReference>
<protein>
    <submittedName>
        <fullName evidence="1">Uncharacterized protein</fullName>
    </submittedName>
</protein>
<name>A0A2N9AHP5_METEX</name>
<reference evidence="2" key="1">
    <citation type="submission" date="2017-10" db="EMBL/GenBank/DDBJ databases">
        <authorList>
            <person name="Regsiter A."/>
            <person name="William W."/>
        </authorList>
    </citation>
    <scope>NUCLEOTIDE SEQUENCE [LARGE SCALE GENOMIC DNA]</scope>
</reference>
<dbReference type="AlphaFoldDB" id="A0A2N9AHP5"/>
<proteinExistence type="predicted"/>
<gene>
    <name evidence="1" type="ORF">TK0001_0068</name>
</gene>
<organism evidence="1 2">
    <name type="scientific">Methylorubrum extorquens</name>
    <name type="common">Methylobacterium dichloromethanicum</name>
    <name type="synonym">Methylobacterium extorquens</name>
    <dbReference type="NCBI Taxonomy" id="408"/>
    <lineage>
        <taxon>Bacteria</taxon>
        <taxon>Pseudomonadati</taxon>
        <taxon>Pseudomonadota</taxon>
        <taxon>Alphaproteobacteria</taxon>
        <taxon>Hyphomicrobiales</taxon>
        <taxon>Methylobacteriaceae</taxon>
        <taxon>Methylorubrum</taxon>
    </lineage>
</organism>